<organism evidence="1 2">
    <name type="scientific">Arowana adomavirus</name>
    <dbReference type="NCBI Taxonomy" id="2219223"/>
    <lineage>
        <taxon>Viruses</taxon>
        <taxon>Adomaviruses</taxon>
    </lineage>
</organism>
<proteinExistence type="predicted"/>
<dbReference type="Proteomes" id="UP001223588">
    <property type="component" value="Segment"/>
</dbReference>
<reference evidence="1" key="1">
    <citation type="submission" date="2018-04" db="EMBL/GenBank/DDBJ databases">
        <title>Adomaviruses: an emerging virus family provides insights into DNA virus evolution.</title>
        <authorList>
            <person name="Welch N.L."/>
            <person name="Yutin N."/>
            <person name="Dill J.A."/>
            <person name="Camus A.C."/>
            <person name="Pang Y.-Y.S."/>
            <person name="Schiller J.T."/>
            <person name="Pipas J.M."/>
            <person name="An P."/>
            <person name="Delwart E."/>
            <person name="Koda S."/>
            <person name="Subramaniam K."/>
            <person name="Waltzek T.B."/>
            <person name="Bian C."/>
            <person name="Shi Q."/>
            <person name="Ruan Z."/>
            <person name="Koonin E.V."/>
            <person name="Buck C.B."/>
            <person name="Ng T.F.F."/>
        </authorList>
    </citation>
    <scope>NUCLEOTIDE SEQUENCE</scope>
</reference>
<evidence type="ECO:0000313" key="2">
    <source>
        <dbReference type="Proteomes" id="UP001223588"/>
    </source>
</evidence>
<evidence type="ECO:0000313" key="1">
    <source>
        <dbReference type="EMBL" id="AWT58083.1"/>
    </source>
</evidence>
<name>A0A2U9Q1S7_9VIRU</name>
<protein>
    <submittedName>
        <fullName evidence="1">LO8</fullName>
    </submittedName>
</protein>
<sequence>MDRATRKLIPVCYGRRVHPYRGASIVPKTPMTQMFPEYSPVHVLPDSNKHYNPEGEFVHWGWLSVPEINQGLRNLGLETKVSVKVCEGLCDLPHIPNGKSVIMLVRKHYICVTHTQCKLLFFDPLNQPVQLYFGRELKQLTPIGCHVQPVDSAYCGNFNLFFLHMLYRHVPISKFTKNNIADGVRKYLQEFFYVSPQDISSNTMIVEFFTVDYQLGEEFNNLQKYKKFSKYEKHLSSKTLGIH</sequence>
<dbReference type="EMBL" id="MH282863">
    <property type="protein sequence ID" value="AWT58083.1"/>
    <property type="molecule type" value="Genomic_DNA"/>
</dbReference>
<accession>A0A2U9Q1S7</accession>